<dbReference type="Proteomes" id="UP000003779">
    <property type="component" value="Chromosome"/>
</dbReference>
<evidence type="ECO:0000313" key="3">
    <source>
        <dbReference type="Proteomes" id="UP000003779"/>
    </source>
</evidence>
<dbReference type="EMBL" id="CP003788">
    <property type="protein sequence ID" value="AFR09506.1"/>
    <property type="molecule type" value="Genomic_DNA"/>
</dbReference>
<accession>J7LA11</accession>
<proteinExistence type="predicted"/>
<reference evidence="2 3" key="1">
    <citation type="journal article" date="2012" name="J. Bacteriol.">
        <title>Whole-Genome Sequence of Nocardiopsis alba Strain ATCC BAA-2165, Associated with Honeybees.</title>
        <authorList>
            <person name="Qiao J."/>
            <person name="Chen L."/>
            <person name="Li Y."/>
            <person name="Wang J."/>
            <person name="Zhang W."/>
            <person name="Chen S."/>
        </authorList>
    </citation>
    <scope>NUCLEOTIDE SEQUENCE [LARGE SCALE GENOMIC DNA]</scope>
    <source>
        <strain evidence="3">ATCC BAA-2165 / BE74</strain>
    </source>
</reference>
<gene>
    <name evidence="2" type="ordered locus">B005_4075</name>
</gene>
<feature type="compositionally biased region" description="Basic and acidic residues" evidence="1">
    <location>
        <begin position="1"/>
        <end position="13"/>
    </location>
</feature>
<dbReference type="HOGENOM" id="CLU_3346462_0_0_11"/>
<evidence type="ECO:0000256" key="1">
    <source>
        <dbReference type="SAM" id="MobiDB-lite"/>
    </source>
</evidence>
<dbReference type="KEGG" id="nal:B005_4075"/>
<reference evidence="3" key="2">
    <citation type="submission" date="2012-08" db="EMBL/GenBank/DDBJ databases">
        <title>Whole-genome sequence of Nocardiopsis alba strain ATCC BAA-2165 associated with honeybees.</title>
        <authorList>
            <person name="Qiao J."/>
            <person name="Chen L."/>
            <person name="Li Y."/>
            <person name="Wang J."/>
            <person name="Zhang W."/>
            <person name="Chen S."/>
        </authorList>
    </citation>
    <scope>NUCLEOTIDE SEQUENCE [LARGE SCALE GENOMIC DNA]</scope>
    <source>
        <strain evidence="3">ATCC BAA-2165 / BE74</strain>
    </source>
</reference>
<evidence type="ECO:0000313" key="2">
    <source>
        <dbReference type="EMBL" id="AFR09506.1"/>
    </source>
</evidence>
<dbReference type="AlphaFoldDB" id="J7LA11"/>
<dbReference type="PATRIC" id="fig|1205910.3.peg.3858"/>
<sequence>MSAADKCDLKLPRSPDLGGHTRNRAMRPFPTGAAPHR</sequence>
<organism evidence="2 3">
    <name type="scientific">Nocardiopsis alba (strain ATCC BAA-2165 / BE74)</name>
    <dbReference type="NCBI Taxonomy" id="1205910"/>
    <lineage>
        <taxon>Bacteria</taxon>
        <taxon>Bacillati</taxon>
        <taxon>Actinomycetota</taxon>
        <taxon>Actinomycetes</taxon>
        <taxon>Streptosporangiales</taxon>
        <taxon>Nocardiopsidaceae</taxon>
        <taxon>Nocardiopsis</taxon>
    </lineage>
</organism>
<name>J7LA11_NOCAA</name>
<feature type="region of interest" description="Disordered" evidence="1">
    <location>
        <begin position="1"/>
        <end position="37"/>
    </location>
</feature>
<protein>
    <submittedName>
        <fullName evidence="2">Uncharacterized protein</fullName>
    </submittedName>
</protein>